<sequence>MTKSMKKIKKKTIIGAVCLLAPLAAGVYLIRRHKKKYYAKAI</sequence>
<accession>A0A645D1G9</accession>
<proteinExistence type="predicted"/>
<dbReference type="EMBL" id="VSSQ01031885">
    <property type="protein sequence ID" value="MPM82958.1"/>
    <property type="molecule type" value="Genomic_DNA"/>
</dbReference>
<gene>
    <name evidence="1" type="ORF">SDC9_130020</name>
</gene>
<reference evidence="1" key="1">
    <citation type="submission" date="2019-08" db="EMBL/GenBank/DDBJ databases">
        <authorList>
            <person name="Kucharzyk K."/>
            <person name="Murdoch R.W."/>
            <person name="Higgins S."/>
            <person name="Loffler F."/>
        </authorList>
    </citation>
    <scope>NUCLEOTIDE SEQUENCE</scope>
</reference>
<name>A0A645D1G9_9ZZZZ</name>
<organism evidence="1">
    <name type="scientific">bioreactor metagenome</name>
    <dbReference type="NCBI Taxonomy" id="1076179"/>
    <lineage>
        <taxon>unclassified sequences</taxon>
        <taxon>metagenomes</taxon>
        <taxon>ecological metagenomes</taxon>
    </lineage>
</organism>
<dbReference type="AlphaFoldDB" id="A0A645D1G9"/>
<evidence type="ECO:0000313" key="1">
    <source>
        <dbReference type="EMBL" id="MPM82958.1"/>
    </source>
</evidence>
<comment type="caution">
    <text evidence="1">The sequence shown here is derived from an EMBL/GenBank/DDBJ whole genome shotgun (WGS) entry which is preliminary data.</text>
</comment>
<protein>
    <submittedName>
        <fullName evidence="1">Uncharacterized protein</fullName>
    </submittedName>
</protein>